<dbReference type="PROSITE" id="PS01023">
    <property type="entry name" value="PTR2_2"/>
    <property type="match status" value="1"/>
</dbReference>
<dbReference type="InterPro" id="IPR050171">
    <property type="entry name" value="MFS_Transporters"/>
</dbReference>
<dbReference type="InterPro" id="IPR000109">
    <property type="entry name" value="POT_fam"/>
</dbReference>
<comment type="subcellular location">
    <subcellularLocation>
        <location evidence="1">Cell membrane</location>
        <topology evidence="1">Multi-pass membrane protein</topology>
    </subcellularLocation>
    <subcellularLocation>
        <location evidence="8">Membrane</location>
        <topology evidence="8">Multi-pass membrane protein</topology>
    </subcellularLocation>
</comment>
<accession>I3C2U7</accession>
<keyword evidence="4 8" id="KW-0812">Transmembrane</keyword>
<gene>
    <name evidence="11" type="ORF">JoomaDRAFT_0916</name>
</gene>
<dbReference type="PROSITE" id="PS50850">
    <property type="entry name" value="MFS"/>
    <property type="match status" value="1"/>
</dbReference>
<dbReference type="InterPro" id="IPR018456">
    <property type="entry name" value="PTR2_symporter_CS"/>
</dbReference>
<sequence length="526" mass="58259">MDLTLWILTVGWIFVLLWVPFIIYTNRKTHPKALFVLFFAEMWERFSYYGMRALLVLYMTKVLFIDMAQSAAEVKSYAIYGSYTAMVYLFPVLGGMVADKYLGFRKTIIWGGFLMVLGHFALGFQAFGDLEGNMPMFFGALGLIIVGNGFFKPNVSSFLGEFYETDDPRKDGAFSIFYMGVNIGSFLAILTCGYVGQNINWHYGFGLAGIGMLIGLLVFWAFAKGFGEKGLEPQEVKDGSVKIFGTKPAVSVIVLSLLAIPICALMLNLNEVMSTLLLVISVFIVGYIIYHALKSDDKVEGQRLLVVVVLFFFHAVFWALFEQAGGSLTIFIEKNVDRSFLGTVLPSSIFQSFNPLFIILLAPLFSFMWLRLNKAKKEPSTPMKFVLGLGLLAFGFAIIVLGAKYFPNNEGLISVVFIALMYLFHTMGELSLSPVGLSMVTKLSPNKIVGFVMGAWFLSISIGNKMAGWIGSLTASESVAEGAHPTETLSVYADTYLTWGVFVVAGATLILLLLVPTLRKWMHGIH</sequence>
<evidence type="ECO:0000256" key="7">
    <source>
        <dbReference type="ARBA" id="ARBA00023136"/>
    </source>
</evidence>
<keyword evidence="3" id="KW-1003">Cell membrane</keyword>
<dbReference type="HOGENOM" id="CLU_004790_0_2_10"/>
<dbReference type="PANTHER" id="PTHR23517">
    <property type="entry name" value="RESISTANCE PROTEIN MDTM, PUTATIVE-RELATED-RELATED"/>
    <property type="match status" value="1"/>
</dbReference>
<evidence type="ECO:0000256" key="9">
    <source>
        <dbReference type="SAM" id="Phobius"/>
    </source>
</evidence>
<dbReference type="PANTHER" id="PTHR23517:SF15">
    <property type="entry name" value="PROTON-DEPENDENT OLIGOPEPTIDE FAMILY TRANSPORT PROTEIN"/>
    <property type="match status" value="1"/>
</dbReference>
<dbReference type="Pfam" id="PF00854">
    <property type="entry name" value="PTR2"/>
    <property type="match status" value="1"/>
</dbReference>
<feature type="domain" description="Major facilitator superfamily (MFS) profile" evidence="10">
    <location>
        <begin position="33"/>
        <end position="518"/>
    </location>
</feature>
<dbReference type="GO" id="GO:0005886">
    <property type="term" value="C:plasma membrane"/>
    <property type="evidence" value="ECO:0007669"/>
    <property type="project" value="UniProtKB-SubCell"/>
</dbReference>
<dbReference type="CDD" id="cd17346">
    <property type="entry name" value="MFS_DtpA_like"/>
    <property type="match status" value="1"/>
</dbReference>
<dbReference type="GO" id="GO:1904680">
    <property type="term" value="F:peptide transmembrane transporter activity"/>
    <property type="evidence" value="ECO:0007669"/>
    <property type="project" value="InterPro"/>
</dbReference>
<feature type="transmembrane region" description="Helical" evidence="9">
    <location>
        <begin position="385"/>
        <end position="406"/>
    </location>
</feature>
<evidence type="ECO:0000313" key="12">
    <source>
        <dbReference type="Proteomes" id="UP000004690"/>
    </source>
</evidence>
<keyword evidence="2 8" id="KW-0813">Transport</keyword>
<feature type="transmembrane region" description="Helical" evidence="9">
    <location>
        <begin position="244"/>
        <end position="267"/>
    </location>
</feature>
<dbReference type="EMBL" id="JH651379">
    <property type="protein sequence ID" value="EIJ37940.1"/>
    <property type="molecule type" value="Genomic_DNA"/>
</dbReference>
<feature type="transmembrane region" description="Helical" evidence="9">
    <location>
        <begin position="77"/>
        <end position="96"/>
    </location>
</feature>
<dbReference type="InterPro" id="IPR036259">
    <property type="entry name" value="MFS_trans_sf"/>
</dbReference>
<keyword evidence="6 9" id="KW-1133">Transmembrane helix</keyword>
<comment type="similarity">
    <text evidence="8">Belongs to the major facilitator superfamily. Proton-dependent oligopeptide transporter (POT/PTR) (TC 2.A.17) family.</text>
</comment>
<feature type="transmembrane region" description="Helical" evidence="9">
    <location>
        <begin position="448"/>
        <end position="470"/>
    </location>
</feature>
<evidence type="ECO:0000256" key="3">
    <source>
        <dbReference type="ARBA" id="ARBA00022475"/>
    </source>
</evidence>
<evidence type="ECO:0000256" key="8">
    <source>
        <dbReference type="RuleBase" id="RU003755"/>
    </source>
</evidence>
<dbReference type="NCBIfam" id="TIGR00924">
    <property type="entry name" value="yjdL_sub1_fam"/>
    <property type="match status" value="1"/>
</dbReference>
<feature type="transmembrane region" description="Helical" evidence="9">
    <location>
        <begin position="202"/>
        <end position="223"/>
    </location>
</feature>
<dbReference type="GO" id="GO:0006857">
    <property type="term" value="P:oligopeptide transport"/>
    <property type="evidence" value="ECO:0007669"/>
    <property type="project" value="InterPro"/>
</dbReference>
<dbReference type="AlphaFoldDB" id="I3C2U7"/>
<keyword evidence="5" id="KW-0653">Protein transport</keyword>
<reference evidence="11 12" key="1">
    <citation type="submission" date="2012-02" db="EMBL/GenBank/DDBJ databases">
        <title>Improved High-Quality Draft genome of Joostella marina DSM 19592.</title>
        <authorList>
            <consortium name="US DOE Joint Genome Institute (JGI-PGF)"/>
            <person name="Lucas S."/>
            <person name="Copeland A."/>
            <person name="Lapidus A."/>
            <person name="Bruce D."/>
            <person name="Goodwin L."/>
            <person name="Pitluck S."/>
            <person name="Peters L."/>
            <person name="Chertkov O."/>
            <person name="Ovchinnikova G."/>
            <person name="Kyrpides N."/>
            <person name="Mavromatis K."/>
            <person name="Detter J.C."/>
            <person name="Han C."/>
            <person name="Land M."/>
            <person name="Hauser L."/>
            <person name="Markowitz V."/>
            <person name="Cheng J.-F."/>
            <person name="Hugenholtz P."/>
            <person name="Woyke T."/>
            <person name="Wu D."/>
            <person name="Tindall B."/>
            <person name="Brambilla E."/>
            <person name="Klenk H.-P."/>
            <person name="Eisen J.A."/>
        </authorList>
    </citation>
    <scope>NUCLEOTIDE SEQUENCE [LARGE SCALE GENOMIC DNA]</scope>
    <source>
        <strain evidence="11 12">DSM 19592</strain>
    </source>
</reference>
<dbReference type="eggNOG" id="COG3104">
    <property type="taxonomic scope" value="Bacteria"/>
</dbReference>
<dbReference type="STRING" id="926559.JoomaDRAFT_0916"/>
<evidence type="ECO:0000256" key="5">
    <source>
        <dbReference type="ARBA" id="ARBA00022856"/>
    </source>
</evidence>
<feature type="transmembrane region" description="Helical" evidence="9">
    <location>
        <begin position="108"/>
        <end position="128"/>
    </location>
</feature>
<dbReference type="Proteomes" id="UP000004690">
    <property type="component" value="Unassembled WGS sequence"/>
</dbReference>
<evidence type="ECO:0000256" key="2">
    <source>
        <dbReference type="ARBA" id="ARBA00022448"/>
    </source>
</evidence>
<dbReference type="PROSITE" id="PS01022">
    <property type="entry name" value="PTR2_1"/>
    <property type="match status" value="1"/>
</dbReference>
<feature type="transmembrane region" description="Helical" evidence="9">
    <location>
        <begin position="353"/>
        <end position="373"/>
    </location>
</feature>
<dbReference type="InterPro" id="IPR005279">
    <property type="entry name" value="Dipep/tripep_permease"/>
</dbReference>
<dbReference type="RefSeq" id="WP_008611015.1">
    <property type="nucleotide sequence ID" value="NZ_JH651379.1"/>
</dbReference>
<feature type="transmembrane region" description="Helical" evidence="9">
    <location>
        <begin position="273"/>
        <end position="292"/>
    </location>
</feature>
<dbReference type="SUPFAM" id="SSF103473">
    <property type="entry name" value="MFS general substrate transporter"/>
    <property type="match status" value="1"/>
</dbReference>
<feature type="transmembrane region" description="Helical" evidence="9">
    <location>
        <begin position="496"/>
        <end position="515"/>
    </location>
</feature>
<protein>
    <submittedName>
        <fullName evidence="11">Amino acid/peptide transporter (Peptide:H symporter)</fullName>
    </submittedName>
</protein>
<evidence type="ECO:0000256" key="1">
    <source>
        <dbReference type="ARBA" id="ARBA00004651"/>
    </source>
</evidence>
<dbReference type="OrthoDB" id="9772725at2"/>
<feature type="transmembrane region" description="Helical" evidence="9">
    <location>
        <begin position="6"/>
        <end position="25"/>
    </location>
</feature>
<organism evidence="11 12">
    <name type="scientific">Galbibacter orientalis DSM 19592</name>
    <dbReference type="NCBI Taxonomy" id="926559"/>
    <lineage>
        <taxon>Bacteria</taxon>
        <taxon>Pseudomonadati</taxon>
        <taxon>Bacteroidota</taxon>
        <taxon>Flavobacteriia</taxon>
        <taxon>Flavobacteriales</taxon>
        <taxon>Flavobacteriaceae</taxon>
        <taxon>Galbibacter</taxon>
    </lineage>
</organism>
<keyword evidence="12" id="KW-1185">Reference proteome</keyword>
<feature type="transmembrane region" description="Helical" evidence="9">
    <location>
        <begin position="172"/>
        <end position="196"/>
    </location>
</feature>
<feature type="transmembrane region" description="Helical" evidence="9">
    <location>
        <begin position="304"/>
        <end position="321"/>
    </location>
</feature>
<feature type="transmembrane region" description="Helical" evidence="9">
    <location>
        <begin position="46"/>
        <end position="65"/>
    </location>
</feature>
<evidence type="ECO:0000256" key="4">
    <source>
        <dbReference type="ARBA" id="ARBA00022692"/>
    </source>
</evidence>
<dbReference type="InterPro" id="IPR020846">
    <property type="entry name" value="MFS_dom"/>
</dbReference>
<proteinExistence type="inferred from homology"/>
<dbReference type="Gene3D" id="1.20.1250.20">
    <property type="entry name" value="MFS general substrate transporter like domains"/>
    <property type="match status" value="1"/>
</dbReference>
<keyword evidence="5" id="KW-0571">Peptide transport</keyword>
<feature type="transmembrane region" description="Helical" evidence="9">
    <location>
        <begin position="134"/>
        <end position="151"/>
    </location>
</feature>
<evidence type="ECO:0000313" key="11">
    <source>
        <dbReference type="EMBL" id="EIJ37940.1"/>
    </source>
</evidence>
<name>I3C2U7_9FLAO</name>
<evidence type="ECO:0000259" key="10">
    <source>
        <dbReference type="PROSITE" id="PS50850"/>
    </source>
</evidence>
<feature type="transmembrane region" description="Helical" evidence="9">
    <location>
        <begin position="412"/>
        <end position="436"/>
    </location>
</feature>
<evidence type="ECO:0000256" key="6">
    <source>
        <dbReference type="ARBA" id="ARBA00022989"/>
    </source>
</evidence>
<keyword evidence="7 9" id="KW-0472">Membrane</keyword>